<feature type="non-terminal residue" evidence="2">
    <location>
        <position position="22"/>
    </location>
</feature>
<evidence type="ECO:0000313" key="2">
    <source>
        <dbReference type="EMBL" id="CAA9209660.1"/>
    </source>
</evidence>
<protein>
    <submittedName>
        <fullName evidence="2">Uncharacterized protein</fullName>
    </submittedName>
</protein>
<dbReference type="EMBL" id="CADCTI010000004">
    <property type="protein sequence ID" value="CAA9209660.1"/>
    <property type="molecule type" value="Genomic_DNA"/>
</dbReference>
<dbReference type="AlphaFoldDB" id="A0A6J4GXN1"/>
<reference evidence="2" key="1">
    <citation type="submission" date="2020-02" db="EMBL/GenBank/DDBJ databases">
        <authorList>
            <person name="Meier V. D."/>
        </authorList>
    </citation>
    <scope>NUCLEOTIDE SEQUENCE</scope>
    <source>
        <strain evidence="2">AVDCRST_MAG57</strain>
    </source>
</reference>
<evidence type="ECO:0000256" key="1">
    <source>
        <dbReference type="SAM" id="MobiDB-lite"/>
    </source>
</evidence>
<name>A0A6J4GXN1_9ACTN</name>
<feature type="region of interest" description="Disordered" evidence="1">
    <location>
        <begin position="1"/>
        <end position="22"/>
    </location>
</feature>
<proteinExistence type="predicted"/>
<organism evidence="2">
    <name type="scientific">uncultured Blastococcus sp</name>
    <dbReference type="NCBI Taxonomy" id="217144"/>
    <lineage>
        <taxon>Bacteria</taxon>
        <taxon>Bacillati</taxon>
        <taxon>Actinomycetota</taxon>
        <taxon>Actinomycetes</taxon>
        <taxon>Geodermatophilales</taxon>
        <taxon>Geodermatophilaceae</taxon>
        <taxon>Blastococcus</taxon>
        <taxon>environmental samples</taxon>
    </lineage>
</organism>
<feature type="non-terminal residue" evidence="2">
    <location>
        <position position="1"/>
    </location>
</feature>
<accession>A0A6J4GXN1</accession>
<gene>
    <name evidence="2" type="ORF">AVDCRST_MAG57-21</name>
</gene>
<sequence length="22" mass="2089">CPRPGSSPARPAGSARSGPSPP</sequence>